<organism evidence="2 3">
    <name type="scientific">Candidatus Blackburnbacteria bacterium RIFCSPLOWO2_01_FULL_40_20</name>
    <dbReference type="NCBI Taxonomy" id="1797519"/>
    <lineage>
        <taxon>Bacteria</taxon>
        <taxon>Candidatus Blackburniibacteriota</taxon>
    </lineage>
</organism>
<protein>
    <recommendedName>
        <fullName evidence="1">FAD-binding FR-type domain-containing protein</fullName>
    </recommendedName>
</protein>
<dbReference type="Pfam" id="PF00970">
    <property type="entry name" value="FAD_binding_6"/>
    <property type="match status" value="1"/>
</dbReference>
<dbReference type="PRINTS" id="PR00371">
    <property type="entry name" value="FPNCR"/>
</dbReference>
<sequence>MANSFIKSKVITNQELNYKFRLLKFETQDPAFIFKTGQFTNVRVAENTFRSYSIATHPGTLPSWEIFIDTTPRGPGSQLMTCLKPGDEIETTKPAGHFYLEEANSPYIMVATGCGMASVRPMIEELLPQQKQVYLLWGLRFIKDIVFEKELENWHKNYDNFDFEIVLSKPEEKWPGKTGHVTEYVVDLVKKLAPQKPNLYLCGNSSMIEEVNSSLSQLSDSFGKIHFERYFNDGKK</sequence>
<proteinExistence type="predicted"/>
<dbReference type="PROSITE" id="PS51384">
    <property type="entry name" value="FAD_FR"/>
    <property type="match status" value="1"/>
</dbReference>
<dbReference type="EMBL" id="MHCC01000025">
    <property type="protein sequence ID" value="OGY12744.1"/>
    <property type="molecule type" value="Genomic_DNA"/>
</dbReference>
<dbReference type="InterPro" id="IPR039261">
    <property type="entry name" value="FNR_nucleotide-bd"/>
</dbReference>
<dbReference type="InterPro" id="IPR017938">
    <property type="entry name" value="Riboflavin_synthase-like_b-brl"/>
</dbReference>
<dbReference type="InterPro" id="IPR017927">
    <property type="entry name" value="FAD-bd_FR_type"/>
</dbReference>
<dbReference type="Pfam" id="PF00175">
    <property type="entry name" value="NAD_binding_1"/>
    <property type="match status" value="1"/>
</dbReference>
<dbReference type="SUPFAM" id="SSF52343">
    <property type="entry name" value="Ferredoxin reductase-like, C-terminal NADP-linked domain"/>
    <property type="match status" value="1"/>
</dbReference>
<dbReference type="Gene3D" id="3.40.50.80">
    <property type="entry name" value="Nucleotide-binding domain of ferredoxin-NADP reductase (FNR) module"/>
    <property type="match status" value="1"/>
</dbReference>
<reference evidence="2 3" key="1">
    <citation type="journal article" date="2016" name="Nat. Commun.">
        <title>Thousands of microbial genomes shed light on interconnected biogeochemical processes in an aquifer system.</title>
        <authorList>
            <person name="Anantharaman K."/>
            <person name="Brown C.T."/>
            <person name="Hug L.A."/>
            <person name="Sharon I."/>
            <person name="Castelle C.J."/>
            <person name="Probst A.J."/>
            <person name="Thomas B.C."/>
            <person name="Singh A."/>
            <person name="Wilkins M.J."/>
            <person name="Karaoz U."/>
            <person name="Brodie E.L."/>
            <person name="Williams K.H."/>
            <person name="Hubbard S.S."/>
            <person name="Banfield J.F."/>
        </authorList>
    </citation>
    <scope>NUCLEOTIDE SEQUENCE [LARGE SCALE GENOMIC DNA]</scope>
</reference>
<evidence type="ECO:0000313" key="3">
    <source>
        <dbReference type="Proteomes" id="UP000178659"/>
    </source>
</evidence>
<gene>
    <name evidence="2" type="ORF">A3A77_00450</name>
</gene>
<dbReference type="PANTHER" id="PTHR47354:SF5">
    <property type="entry name" value="PROTEIN RFBI"/>
    <property type="match status" value="1"/>
</dbReference>
<dbReference type="InterPro" id="IPR050415">
    <property type="entry name" value="MRET"/>
</dbReference>
<dbReference type="Proteomes" id="UP000178659">
    <property type="component" value="Unassembled WGS sequence"/>
</dbReference>
<accession>A0A1G1VBA6</accession>
<evidence type="ECO:0000259" key="1">
    <source>
        <dbReference type="PROSITE" id="PS51384"/>
    </source>
</evidence>
<dbReference type="InterPro" id="IPR008333">
    <property type="entry name" value="Cbr1-like_FAD-bd_dom"/>
</dbReference>
<dbReference type="PANTHER" id="PTHR47354">
    <property type="entry name" value="NADH OXIDOREDUCTASE HCR"/>
    <property type="match status" value="1"/>
</dbReference>
<dbReference type="SUPFAM" id="SSF63380">
    <property type="entry name" value="Riboflavin synthase domain-like"/>
    <property type="match status" value="1"/>
</dbReference>
<dbReference type="InterPro" id="IPR001433">
    <property type="entry name" value="OxRdtase_FAD/NAD-bd"/>
</dbReference>
<dbReference type="GO" id="GO:0016491">
    <property type="term" value="F:oxidoreductase activity"/>
    <property type="evidence" value="ECO:0007669"/>
    <property type="project" value="InterPro"/>
</dbReference>
<dbReference type="Gene3D" id="2.40.30.10">
    <property type="entry name" value="Translation factors"/>
    <property type="match status" value="1"/>
</dbReference>
<dbReference type="InterPro" id="IPR001709">
    <property type="entry name" value="Flavoprot_Pyr_Nucl_cyt_Rdtase"/>
</dbReference>
<feature type="domain" description="FAD-binding FR-type" evidence="1">
    <location>
        <begin position="3"/>
        <end position="101"/>
    </location>
</feature>
<dbReference type="AlphaFoldDB" id="A0A1G1VBA6"/>
<comment type="caution">
    <text evidence="2">The sequence shown here is derived from an EMBL/GenBank/DDBJ whole genome shotgun (WGS) entry which is preliminary data.</text>
</comment>
<evidence type="ECO:0000313" key="2">
    <source>
        <dbReference type="EMBL" id="OGY12744.1"/>
    </source>
</evidence>
<dbReference type="PRINTS" id="PR00410">
    <property type="entry name" value="PHEHYDRXLASE"/>
</dbReference>
<name>A0A1G1VBA6_9BACT</name>